<dbReference type="FunFam" id="3.40.630.30:FF:000035">
    <property type="entry name" value="GNAT family N-acetyltransferase"/>
    <property type="match status" value="1"/>
</dbReference>
<evidence type="ECO:0000313" key="4">
    <source>
        <dbReference type="EMBL" id="OFI32912.1"/>
    </source>
</evidence>
<organism evidence="4 5">
    <name type="scientific">Alteromonas lipolytica</name>
    <dbReference type="NCBI Taxonomy" id="1856405"/>
    <lineage>
        <taxon>Bacteria</taxon>
        <taxon>Pseudomonadati</taxon>
        <taxon>Pseudomonadota</taxon>
        <taxon>Gammaproteobacteria</taxon>
        <taxon>Alteromonadales</taxon>
        <taxon>Alteromonadaceae</taxon>
        <taxon>Alteromonas/Salinimonas group</taxon>
        <taxon>Alteromonas</taxon>
    </lineage>
</organism>
<protein>
    <recommendedName>
        <fullName evidence="2">Protein ElaA</fullName>
    </recommendedName>
</protein>
<dbReference type="Gene3D" id="3.40.630.30">
    <property type="match status" value="1"/>
</dbReference>
<dbReference type="EMBL" id="MJIC01000015">
    <property type="protein sequence ID" value="OFI32912.1"/>
    <property type="molecule type" value="Genomic_DNA"/>
</dbReference>
<keyword evidence="4" id="KW-0808">Transferase</keyword>
<accession>A0A1E8FAF8</accession>
<dbReference type="CDD" id="cd04301">
    <property type="entry name" value="NAT_SF"/>
    <property type="match status" value="1"/>
</dbReference>
<evidence type="ECO:0000256" key="1">
    <source>
        <dbReference type="ARBA" id="ARBA00009623"/>
    </source>
</evidence>
<reference evidence="4 5" key="1">
    <citation type="submission" date="2016-09" db="EMBL/GenBank/DDBJ databases">
        <title>Alteromonas lipolytica, a new species isolated from sea water.</title>
        <authorList>
            <person name="Wu Y.-H."/>
            <person name="Cheng H."/>
            <person name="Xu X.-W."/>
        </authorList>
    </citation>
    <scope>NUCLEOTIDE SEQUENCE [LARGE SCALE GENOMIC DNA]</scope>
    <source>
        <strain evidence="4 5">JW12</strain>
    </source>
</reference>
<keyword evidence="5" id="KW-1185">Reference proteome</keyword>
<comment type="caution">
    <text evidence="4">The sequence shown here is derived from an EMBL/GenBank/DDBJ whole genome shotgun (WGS) entry which is preliminary data.</text>
</comment>
<evidence type="ECO:0000256" key="2">
    <source>
        <dbReference type="ARBA" id="ARBA00072224"/>
    </source>
</evidence>
<dbReference type="PROSITE" id="PS51186">
    <property type="entry name" value="GNAT"/>
    <property type="match status" value="1"/>
</dbReference>
<dbReference type="AlphaFoldDB" id="A0A1E8FAF8"/>
<dbReference type="OrthoDB" id="9796171at2"/>
<evidence type="ECO:0000313" key="5">
    <source>
        <dbReference type="Proteomes" id="UP000176037"/>
    </source>
</evidence>
<dbReference type="InterPro" id="IPR000182">
    <property type="entry name" value="GNAT_dom"/>
</dbReference>
<name>A0A1E8FAF8_9ALTE</name>
<sequence>MLNWCSLPFSQLTTDQLYELLKLRTDVFVVEQNCPYPELDDKDRIDGVYHLLGTSSKKLVAYARLLPPGVSFTQVSIGRVAVAGHSRGKGYGQLLISKALEECQRLWPDADIQIGAQVYLEKVYQQFGFVRHSQDYLEDGIPHVDMMLTKNN</sequence>
<gene>
    <name evidence="4" type="ORF">BFC17_01150</name>
</gene>
<dbReference type="Proteomes" id="UP000176037">
    <property type="component" value="Unassembled WGS sequence"/>
</dbReference>
<feature type="domain" description="N-acetyltransferase" evidence="3">
    <location>
        <begin position="7"/>
        <end position="151"/>
    </location>
</feature>
<comment type="similarity">
    <text evidence="1">Belongs to the UPF0039 (ElaA) family.</text>
</comment>
<evidence type="ECO:0000259" key="3">
    <source>
        <dbReference type="PROSITE" id="PS51186"/>
    </source>
</evidence>
<dbReference type="STRING" id="1856405.BFC17_01150"/>
<dbReference type="SUPFAM" id="SSF55729">
    <property type="entry name" value="Acyl-CoA N-acyltransferases (Nat)"/>
    <property type="match status" value="1"/>
</dbReference>
<dbReference type="Pfam" id="PF13673">
    <property type="entry name" value="Acetyltransf_10"/>
    <property type="match status" value="1"/>
</dbReference>
<dbReference type="InterPro" id="IPR016181">
    <property type="entry name" value="Acyl_CoA_acyltransferase"/>
</dbReference>
<proteinExistence type="inferred from homology"/>
<dbReference type="RefSeq" id="WP_070177289.1">
    <property type="nucleotide sequence ID" value="NZ_BMJR01000002.1"/>
</dbReference>
<dbReference type="GO" id="GO:0016747">
    <property type="term" value="F:acyltransferase activity, transferring groups other than amino-acyl groups"/>
    <property type="evidence" value="ECO:0007669"/>
    <property type="project" value="InterPro"/>
</dbReference>